<comment type="pathway">
    <text evidence="1">Cofactor biosynthesis; thiamine diphosphate biosynthesis; thiamine diphosphate from thiamine phosphate: step 1/1.</text>
</comment>
<keyword evidence="1" id="KW-0547">Nucleotide-binding</keyword>
<feature type="binding site" evidence="1">
    <location>
        <position position="73"/>
    </location>
    <ligand>
        <name>Mg(2+)</name>
        <dbReference type="ChEBI" id="CHEBI:18420"/>
        <label>2</label>
    </ligand>
</feature>
<dbReference type="RefSeq" id="WP_283759279.1">
    <property type="nucleotide sequence ID" value="NZ_JAQOSQ010000017.1"/>
</dbReference>
<keyword evidence="1" id="KW-0067">ATP-binding</keyword>
<keyword evidence="1 4" id="KW-0808">Transferase</keyword>
<feature type="binding site" evidence="1">
    <location>
        <position position="121"/>
    </location>
    <ligand>
        <name>Mg(2+)</name>
        <dbReference type="ChEBI" id="CHEBI:18420"/>
        <label>1</label>
    </ligand>
</feature>
<feature type="binding site" evidence="1">
    <location>
        <position position="103"/>
    </location>
    <ligand>
        <name>ATP</name>
        <dbReference type="ChEBI" id="CHEBI:30616"/>
    </ligand>
</feature>
<dbReference type="SUPFAM" id="SSF56042">
    <property type="entry name" value="PurM C-terminal domain-like"/>
    <property type="match status" value="1"/>
</dbReference>
<sequence length="334" mass="35988">MKVSDIGERGLLERLFPFCAAEVVGDDGALISTSAALELAVTTDVLVDGIHFSDRTTPPHAVGWRAAAANLSDLAAMGASPLGITVGLSLTPDTAVSWVEELYGGMRDCLQEYGTAILGGDIVRSPVNSLSITAFGEVNPRYAIERHTGEVGDLLVVTGVHGASRAGLECLLNPEWGNIFAPGDRQLAIQAHQYPRPRLDLLPHLRATFCPRITGMDSSDGLADAIEQICRASEVGACIDVSTIPYPSYFNSVLSEDVLFLWEHELFQWVLYGGEDFELVLAMPADVAHKLCDRVGEIVIIGELVEGDAIELQGLSTKNPNKTIEGRWGFQHFS</sequence>
<dbReference type="EC" id="2.7.4.16" evidence="1"/>
<feature type="binding site" evidence="1">
    <location>
        <position position="43"/>
    </location>
    <ligand>
        <name>Mg(2+)</name>
        <dbReference type="ChEBI" id="CHEBI:18420"/>
        <label>1</label>
    </ligand>
</feature>
<comment type="miscellaneous">
    <text evidence="1">Reaction mechanism of ThiL seems to utilize a direct, inline transfer of the gamma-phosphate of ATP to TMP rather than a phosphorylated enzyme intermediate.</text>
</comment>
<evidence type="ECO:0000313" key="4">
    <source>
        <dbReference type="EMBL" id="MDJ1184624.1"/>
    </source>
</evidence>
<gene>
    <name evidence="1 4" type="primary">thiL</name>
    <name evidence="4" type="ORF">PMH09_15665</name>
</gene>
<dbReference type="InterPro" id="IPR010918">
    <property type="entry name" value="PurM-like_C_dom"/>
</dbReference>
<dbReference type="Gene3D" id="3.30.1330.10">
    <property type="entry name" value="PurM-like, N-terminal domain"/>
    <property type="match status" value="1"/>
</dbReference>
<feature type="binding site" evidence="1">
    <location>
        <position position="220"/>
    </location>
    <ligand>
        <name>Mg(2+)</name>
        <dbReference type="ChEBI" id="CHEBI:18420"/>
        <label>5</label>
    </ligand>
</feature>
<feature type="binding site" evidence="1">
    <location>
        <position position="275"/>
    </location>
    <ligand>
        <name>substrate</name>
    </ligand>
</feature>
<feature type="binding site" evidence="1">
    <location>
        <position position="27"/>
    </location>
    <ligand>
        <name>Mg(2+)</name>
        <dbReference type="ChEBI" id="CHEBI:18420"/>
        <label>4</label>
    </ligand>
</feature>
<feature type="binding site" evidence="1">
    <location>
        <position position="146"/>
    </location>
    <ligand>
        <name>ATP</name>
        <dbReference type="ChEBI" id="CHEBI:30616"/>
    </ligand>
</feature>
<accession>A0ABT7C1J0</accession>
<feature type="binding site" evidence="1">
    <location>
        <position position="73"/>
    </location>
    <ligand>
        <name>Mg(2+)</name>
        <dbReference type="ChEBI" id="CHEBI:18420"/>
        <label>3</label>
    </ligand>
</feature>
<dbReference type="InterPro" id="IPR006283">
    <property type="entry name" value="ThiL-like"/>
</dbReference>
<dbReference type="PIRSF" id="PIRSF005303">
    <property type="entry name" value="Thiam_monoph_kin"/>
    <property type="match status" value="1"/>
</dbReference>
<feature type="domain" description="PurM-like N-terminal" evidence="2">
    <location>
        <begin position="25"/>
        <end position="138"/>
    </location>
</feature>
<keyword evidence="5" id="KW-1185">Reference proteome</keyword>
<dbReference type="EMBL" id="JAQOSQ010000017">
    <property type="protein sequence ID" value="MDJ1184624.1"/>
    <property type="molecule type" value="Genomic_DNA"/>
</dbReference>
<reference evidence="4 5" key="1">
    <citation type="submission" date="2023-01" db="EMBL/GenBank/DDBJ databases">
        <title>Novel diversity within Roseofilum (Cyanobacteria; Desertifilaceae) from marine benthic mats with descriptions of four novel species.</title>
        <authorList>
            <person name="Wang Y."/>
            <person name="Berthold D.E."/>
            <person name="Hu J."/>
            <person name="Lefler F.W."/>
            <person name="Laughinghouse H.D. IV."/>
        </authorList>
    </citation>
    <scope>NUCLEOTIDE SEQUENCE [LARGE SCALE GENOMIC DNA]</scope>
    <source>
        <strain evidence="4 5">BLCC-M143</strain>
    </source>
</reference>
<dbReference type="PANTHER" id="PTHR30270:SF0">
    <property type="entry name" value="THIAMINE-MONOPHOSPHATE KINASE"/>
    <property type="match status" value="1"/>
</dbReference>
<feature type="binding site" evidence="1">
    <location>
        <position position="217"/>
    </location>
    <ligand>
        <name>Mg(2+)</name>
        <dbReference type="ChEBI" id="CHEBI:18420"/>
        <label>3</label>
    </ligand>
</feature>
<feature type="binding site" evidence="1">
    <location>
        <position position="27"/>
    </location>
    <ligand>
        <name>Mg(2+)</name>
        <dbReference type="ChEBI" id="CHEBI:18420"/>
        <label>3</label>
    </ligand>
</feature>
<evidence type="ECO:0000259" key="3">
    <source>
        <dbReference type="Pfam" id="PF02769"/>
    </source>
</evidence>
<comment type="catalytic activity">
    <reaction evidence="1">
        <text>thiamine phosphate + ATP = thiamine diphosphate + ADP</text>
        <dbReference type="Rhea" id="RHEA:15913"/>
        <dbReference type="ChEBI" id="CHEBI:30616"/>
        <dbReference type="ChEBI" id="CHEBI:37575"/>
        <dbReference type="ChEBI" id="CHEBI:58937"/>
        <dbReference type="ChEBI" id="CHEBI:456216"/>
        <dbReference type="EC" id="2.7.4.16"/>
    </reaction>
</comment>
<feature type="binding site" evidence="1">
    <location>
        <position position="42"/>
    </location>
    <ligand>
        <name>Mg(2+)</name>
        <dbReference type="ChEBI" id="CHEBI:18420"/>
        <label>4</label>
    </ligand>
</feature>
<feature type="binding site" evidence="1">
    <location>
        <position position="51"/>
    </location>
    <ligand>
        <name>substrate</name>
    </ligand>
</feature>
<keyword evidence="1 4" id="KW-0418">Kinase</keyword>
<dbReference type="SUPFAM" id="SSF55326">
    <property type="entry name" value="PurM N-terminal domain-like"/>
    <property type="match status" value="1"/>
</dbReference>
<name>A0ABT7C1J0_9CYAN</name>
<dbReference type="InterPro" id="IPR016188">
    <property type="entry name" value="PurM-like_N"/>
</dbReference>
<dbReference type="HAMAP" id="MF_02128">
    <property type="entry name" value="TMP_kinase"/>
    <property type="match status" value="1"/>
</dbReference>
<keyword evidence="1" id="KW-0460">Magnesium</keyword>
<comment type="similarity">
    <text evidence="1">Belongs to the thiamine-monophosphate kinase family.</text>
</comment>
<feature type="binding site" evidence="1">
    <location>
        <position position="73"/>
    </location>
    <ligand>
        <name>Mg(2+)</name>
        <dbReference type="ChEBI" id="CHEBI:18420"/>
        <label>4</label>
    </ligand>
</feature>
<dbReference type="CDD" id="cd02194">
    <property type="entry name" value="ThiL"/>
    <property type="match status" value="1"/>
</dbReference>
<dbReference type="Proteomes" id="UP001232992">
    <property type="component" value="Unassembled WGS sequence"/>
</dbReference>
<feature type="binding site" evidence="1">
    <location>
        <position position="330"/>
    </location>
    <ligand>
        <name>substrate</name>
    </ligand>
</feature>
<feature type="binding site" evidence="1">
    <location>
        <position position="44"/>
    </location>
    <ligand>
        <name>Mg(2+)</name>
        <dbReference type="ChEBI" id="CHEBI:18420"/>
        <label>1</label>
    </ligand>
</feature>
<dbReference type="PANTHER" id="PTHR30270">
    <property type="entry name" value="THIAMINE-MONOPHOSPHATE KINASE"/>
    <property type="match status" value="1"/>
</dbReference>
<feature type="binding site" evidence="1">
    <location>
        <position position="44"/>
    </location>
    <ligand>
        <name>Mg(2+)</name>
        <dbReference type="ChEBI" id="CHEBI:18420"/>
        <label>2</label>
    </ligand>
</feature>
<dbReference type="Gene3D" id="3.90.650.10">
    <property type="entry name" value="PurM-like C-terminal domain"/>
    <property type="match status" value="1"/>
</dbReference>
<protein>
    <recommendedName>
        <fullName evidence="1">Thiamine-monophosphate kinase</fullName>
        <shortName evidence="1">TMP kinase</shortName>
        <shortName evidence="1">Thiamine-phosphate kinase</shortName>
        <ecNumber evidence="1">2.7.4.16</ecNumber>
    </recommendedName>
</protein>
<dbReference type="GO" id="GO:0009030">
    <property type="term" value="F:thiamine-phosphate kinase activity"/>
    <property type="evidence" value="ECO:0007669"/>
    <property type="project" value="UniProtKB-EC"/>
</dbReference>
<feature type="binding site" evidence="1">
    <location>
        <position position="219"/>
    </location>
    <ligand>
        <name>ATP</name>
        <dbReference type="ChEBI" id="CHEBI:30616"/>
    </ligand>
</feature>
<organism evidence="4 5">
    <name type="scientific">Roseofilum casamattae BLCC-M143</name>
    <dbReference type="NCBI Taxonomy" id="3022442"/>
    <lineage>
        <taxon>Bacteria</taxon>
        <taxon>Bacillati</taxon>
        <taxon>Cyanobacteriota</taxon>
        <taxon>Cyanophyceae</taxon>
        <taxon>Desertifilales</taxon>
        <taxon>Desertifilaceae</taxon>
        <taxon>Roseofilum</taxon>
        <taxon>Roseofilum casamattae</taxon>
    </lineage>
</organism>
<keyword evidence="1" id="KW-0784">Thiamine biosynthesis</keyword>
<comment type="function">
    <text evidence="1">Catalyzes the ATP-dependent phosphorylation of thiamine-monophosphate (TMP) to form thiamine-pyrophosphate (TPP), the active form of vitamin B1.</text>
</comment>
<comment type="caution">
    <text evidence="4">The sequence shown here is derived from an EMBL/GenBank/DDBJ whole genome shotgun (WGS) entry which is preliminary data.</text>
</comment>
<keyword evidence="1" id="KW-0479">Metal-binding</keyword>
<dbReference type="Pfam" id="PF02769">
    <property type="entry name" value="AIRS_C"/>
    <property type="match status" value="1"/>
</dbReference>
<feature type="domain" description="PurM-like C-terminal" evidence="3">
    <location>
        <begin position="151"/>
        <end position="312"/>
    </location>
</feature>
<dbReference type="Pfam" id="PF00586">
    <property type="entry name" value="AIRS"/>
    <property type="match status" value="1"/>
</dbReference>
<feature type="binding site" evidence="1">
    <location>
        <begin position="120"/>
        <end position="121"/>
    </location>
    <ligand>
        <name>ATP</name>
        <dbReference type="ChEBI" id="CHEBI:30616"/>
    </ligand>
</feature>
<evidence type="ECO:0000256" key="1">
    <source>
        <dbReference type="HAMAP-Rule" id="MF_02128"/>
    </source>
</evidence>
<proteinExistence type="inferred from homology"/>
<evidence type="ECO:0000313" key="5">
    <source>
        <dbReference type="Proteomes" id="UP001232992"/>
    </source>
</evidence>
<dbReference type="InterPro" id="IPR036921">
    <property type="entry name" value="PurM-like_N_sf"/>
</dbReference>
<evidence type="ECO:0000259" key="2">
    <source>
        <dbReference type="Pfam" id="PF00586"/>
    </source>
</evidence>
<dbReference type="InterPro" id="IPR036676">
    <property type="entry name" value="PurM-like_C_sf"/>
</dbReference>
<dbReference type="NCBIfam" id="TIGR01379">
    <property type="entry name" value="thiL"/>
    <property type="match status" value="1"/>
</dbReference>